<dbReference type="Proteomes" id="UP000185841">
    <property type="component" value="Unassembled WGS sequence"/>
</dbReference>
<name>A0A1N6QDD7_AQUAC</name>
<dbReference type="RefSeq" id="WP_076425262.1">
    <property type="nucleotide sequence ID" value="NZ_FTMP01000002.1"/>
</dbReference>
<evidence type="ECO:0008006" key="4">
    <source>
        <dbReference type="Google" id="ProtNLM"/>
    </source>
</evidence>
<evidence type="ECO:0000313" key="2">
    <source>
        <dbReference type="EMBL" id="SIQ14631.1"/>
    </source>
</evidence>
<sequence length="97" mass="10380">MKRLVLLMITLALVAGCSATAKTYEKKGRKGLNINCSGLTSSWEQCEQKAARACGSKGYKVVAKAGDDQSEEDDPADFAFGLNPAGFSSRTMIVLCR</sequence>
<dbReference type="EMBL" id="FTMP01000002">
    <property type="protein sequence ID" value="SIQ14631.1"/>
    <property type="molecule type" value="Genomic_DNA"/>
</dbReference>
<feature type="chain" id="PRO_5012478472" description="Lipoprotein" evidence="1">
    <location>
        <begin position="22"/>
        <end position="97"/>
    </location>
</feature>
<reference evidence="2 3" key="1">
    <citation type="submission" date="2017-01" db="EMBL/GenBank/DDBJ databases">
        <authorList>
            <person name="Mah S.A."/>
            <person name="Swanson W.J."/>
            <person name="Moy G.W."/>
            <person name="Vacquier V.D."/>
        </authorList>
    </citation>
    <scope>NUCLEOTIDE SEQUENCE [LARGE SCALE GENOMIC DNA]</scope>
    <source>
        <strain evidence="2 3">RU36E</strain>
    </source>
</reference>
<gene>
    <name evidence="2" type="ORF">SAMN05878282_102392</name>
</gene>
<proteinExistence type="predicted"/>
<evidence type="ECO:0000313" key="3">
    <source>
        <dbReference type="Proteomes" id="UP000185841"/>
    </source>
</evidence>
<keyword evidence="1" id="KW-0732">Signal</keyword>
<accession>A0A1N6QDD7</accession>
<evidence type="ECO:0000256" key="1">
    <source>
        <dbReference type="SAM" id="SignalP"/>
    </source>
</evidence>
<protein>
    <recommendedName>
        <fullName evidence="4">Lipoprotein</fullName>
    </recommendedName>
</protein>
<dbReference type="AlphaFoldDB" id="A0A1N6QDD7"/>
<organism evidence="2 3">
    <name type="scientific">Aquipseudomonas alcaligenes</name>
    <name type="common">Pseudomonas alcaligenes</name>
    <dbReference type="NCBI Taxonomy" id="43263"/>
    <lineage>
        <taxon>Bacteria</taxon>
        <taxon>Pseudomonadati</taxon>
        <taxon>Pseudomonadota</taxon>
        <taxon>Gammaproteobacteria</taxon>
        <taxon>Pseudomonadales</taxon>
        <taxon>Pseudomonadaceae</taxon>
        <taxon>Aquipseudomonas</taxon>
    </lineage>
</organism>
<feature type="signal peptide" evidence="1">
    <location>
        <begin position="1"/>
        <end position="21"/>
    </location>
</feature>
<dbReference type="PROSITE" id="PS51257">
    <property type="entry name" value="PROKAR_LIPOPROTEIN"/>
    <property type="match status" value="1"/>
</dbReference>